<dbReference type="AlphaFoldDB" id="A0AAV5SF02"/>
<evidence type="ECO:0000313" key="3">
    <source>
        <dbReference type="EMBL" id="GMS81440.1"/>
    </source>
</evidence>
<feature type="region of interest" description="Disordered" evidence="1">
    <location>
        <begin position="103"/>
        <end position="127"/>
    </location>
</feature>
<proteinExistence type="predicted"/>
<sequence length="436" mass="48483">LLVMTVFASSDASFFVQTPCGSPCSGGCPQQPPCPVPPPPPVCPQYPPCGGAESALPPQSYAGSVVDQFVQQQYPQPTQYQAPYPSPQPDYLPRNQYQTQYPTQNQYQQSKQYRQPAQEYAGVNKEPQQQQTVIYLDQQLAAKGGKRPQVVYQSLPSGGSQLIVPPGSNVYALNTGAGSSYQYQQPRVVYHTDQLPAGGYNSGAYAAVEQSVDEMDLKGMEWGIPLKPTEHRRSTLDAIEKLADDAEVEEERVLIRKARALNDDVIAREEQEQKDYGDLISSEEEVEMIGGRKKEKIEKVEMPDEEEEEQEIETTTPTKVTKHHEKSKKSHRSSKRARAESGDGDEAPRDNDDLDRKKCNSRRLYEIMLENMNESSASSKRTINSVAEAEFGTSIDVVCSRGHFSYVFSSNLFCEASKGHVTCIAFRQAPPTPVEE</sequence>
<gene>
    <name evidence="3" type="ORF">PENTCL1PPCAC_3615</name>
</gene>
<accession>A0AAV5SF02</accession>
<evidence type="ECO:0000256" key="1">
    <source>
        <dbReference type="SAM" id="MobiDB-lite"/>
    </source>
</evidence>
<dbReference type="Pfam" id="PF04155">
    <property type="entry name" value="Ground-like"/>
    <property type="match status" value="1"/>
</dbReference>
<reference evidence="3" key="1">
    <citation type="submission" date="2023-10" db="EMBL/GenBank/DDBJ databases">
        <title>Genome assembly of Pristionchus species.</title>
        <authorList>
            <person name="Yoshida K."/>
            <person name="Sommer R.J."/>
        </authorList>
    </citation>
    <scope>NUCLEOTIDE SEQUENCE</scope>
    <source>
        <strain evidence="3">RS0144</strain>
    </source>
</reference>
<feature type="compositionally biased region" description="Low complexity" evidence="1">
    <location>
        <begin position="103"/>
        <end position="118"/>
    </location>
</feature>
<name>A0AAV5SF02_9BILA</name>
<organism evidence="3 4">
    <name type="scientific">Pristionchus entomophagus</name>
    <dbReference type="NCBI Taxonomy" id="358040"/>
    <lineage>
        <taxon>Eukaryota</taxon>
        <taxon>Metazoa</taxon>
        <taxon>Ecdysozoa</taxon>
        <taxon>Nematoda</taxon>
        <taxon>Chromadorea</taxon>
        <taxon>Rhabditida</taxon>
        <taxon>Rhabditina</taxon>
        <taxon>Diplogasteromorpha</taxon>
        <taxon>Diplogasteroidea</taxon>
        <taxon>Neodiplogasteridae</taxon>
        <taxon>Pristionchus</taxon>
    </lineage>
</organism>
<feature type="compositionally biased region" description="Basic and acidic residues" evidence="1">
    <location>
        <begin position="337"/>
        <end position="357"/>
    </location>
</feature>
<protein>
    <recommendedName>
        <fullName evidence="2">Ground-like domain-containing protein</fullName>
    </recommendedName>
</protein>
<dbReference type="InterPro" id="IPR007284">
    <property type="entry name" value="Ground-like_dom"/>
</dbReference>
<feature type="region of interest" description="Disordered" evidence="1">
    <location>
        <begin position="291"/>
        <end position="357"/>
    </location>
</feature>
<keyword evidence="4" id="KW-1185">Reference proteome</keyword>
<feature type="compositionally biased region" description="Basic residues" evidence="1">
    <location>
        <begin position="320"/>
        <end position="336"/>
    </location>
</feature>
<dbReference type="EMBL" id="BTSX01000001">
    <property type="protein sequence ID" value="GMS81440.1"/>
    <property type="molecule type" value="Genomic_DNA"/>
</dbReference>
<feature type="domain" description="Ground-like" evidence="2">
    <location>
        <begin position="357"/>
        <end position="426"/>
    </location>
</feature>
<evidence type="ECO:0000259" key="2">
    <source>
        <dbReference type="Pfam" id="PF04155"/>
    </source>
</evidence>
<dbReference type="Proteomes" id="UP001432027">
    <property type="component" value="Unassembled WGS sequence"/>
</dbReference>
<feature type="compositionally biased region" description="Basic and acidic residues" evidence="1">
    <location>
        <begin position="291"/>
        <end position="302"/>
    </location>
</feature>
<feature type="compositionally biased region" description="Acidic residues" evidence="1">
    <location>
        <begin position="303"/>
        <end position="312"/>
    </location>
</feature>
<comment type="caution">
    <text evidence="3">The sequence shown here is derived from an EMBL/GenBank/DDBJ whole genome shotgun (WGS) entry which is preliminary data.</text>
</comment>
<evidence type="ECO:0000313" key="4">
    <source>
        <dbReference type="Proteomes" id="UP001432027"/>
    </source>
</evidence>
<feature type="non-terminal residue" evidence="3">
    <location>
        <position position="1"/>
    </location>
</feature>